<accession>A0A9X9WGF6</accession>
<dbReference type="EMBL" id="JAAEDK010000017">
    <property type="protein sequence ID" value="MBR0659416.1"/>
    <property type="molecule type" value="Genomic_DNA"/>
</dbReference>
<protein>
    <submittedName>
        <fullName evidence="2">Uncharacterized protein</fullName>
    </submittedName>
</protein>
<sequence length="50" mass="5816">MRTLLTIIAALLGIWIAFQIAAFVVGMVMVSDMQHQARDDLRRIEKEMRR</sequence>
<evidence type="ECO:0000313" key="3">
    <source>
        <dbReference type="EMBL" id="NKE16437.1"/>
    </source>
</evidence>
<keyword evidence="1" id="KW-0472">Membrane</keyword>
<dbReference type="RefSeq" id="WP_168039927.1">
    <property type="nucleotide sequence ID" value="NZ_JAAEDK010000017.1"/>
</dbReference>
<feature type="transmembrane region" description="Helical" evidence="1">
    <location>
        <begin position="6"/>
        <end position="30"/>
    </location>
</feature>
<keyword evidence="1" id="KW-1133">Transmembrane helix</keyword>
<dbReference type="EMBL" id="JAAVUP010000001">
    <property type="protein sequence ID" value="NKE16437.1"/>
    <property type="molecule type" value="Genomic_DNA"/>
</dbReference>
<reference evidence="2" key="3">
    <citation type="journal article" date="2021" name="Syst. Appl. Microbiol.">
        <title>Roseomonas hellenica sp. nov., isolated from roots of wild-growing Alkanna tinctoria.</title>
        <authorList>
            <person name="Rat A."/>
            <person name="Naranjo H.D."/>
            <person name="Lebbe L."/>
            <person name="Cnockaert M."/>
            <person name="Krigas N."/>
            <person name="Grigoriadou K."/>
            <person name="Maloupa E."/>
            <person name="Willems A."/>
        </authorList>
    </citation>
    <scope>NUCLEOTIDE SEQUENCE</scope>
    <source>
        <strain evidence="2">LMG 31161</strain>
    </source>
</reference>
<keyword evidence="4" id="KW-1185">Reference proteome</keyword>
<comment type="caution">
    <text evidence="2">The sequence shown here is derived from an EMBL/GenBank/DDBJ whole genome shotgun (WGS) entry which is preliminary data.</text>
</comment>
<evidence type="ECO:0000313" key="2">
    <source>
        <dbReference type="EMBL" id="MBR0659416.1"/>
    </source>
</evidence>
<evidence type="ECO:0000313" key="4">
    <source>
        <dbReference type="Proteomes" id="UP000746741"/>
    </source>
</evidence>
<name>A0A9X9WGF6_9PROT</name>
<evidence type="ECO:0000313" key="5">
    <source>
        <dbReference type="Proteomes" id="UP001138708"/>
    </source>
</evidence>
<keyword evidence="1" id="KW-0812">Transmembrane</keyword>
<dbReference type="Proteomes" id="UP000746741">
    <property type="component" value="Unassembled WGS sequence"/>
</dbReference>
<reference evidence="2" key="1">
    <citation type="submission" date="2020-01" db="EMBL/GenBank/DDBJ databases">
        <authorList>
            <person name="Rat A."/>
        </authorList>
    </citation>
    <scope>NUCLEOTIDE SEQUENCE</scope>
    <source>
        <strain evidence="2">LMG 31161</strain>
    </source>
</reference>
<proteinExistence type="predicted"/>
<reference evidence="3 4" key="2">
    <citation type="submission" date="2020-02" db="EMBL/GenBank/DDBJ databases">
        <authorList>
            <person name="Sun Q."/>
            <person name="Inoue M."/>
        </authorList>
    </citation>
    <scope>NUCLEOTIDE SEQUENCE [LARGE SCALE GENOMIC DNA]</scope>
    <source>
        <strain evidence="3 4">KCTC 22478</strain>
    </source>
</reference>
<evidence type="ECO:0000256" key="1">
    <source>
        <dbReference type="SAM" id="Phobius"/>
    </source>
</evidence>
<dbReference type="AlphaFoldDB" id="A0A9X9WGF6"/>
<organism evidence="2 5">
    <name type="scientific">Neoroseomonas oryzicola</name>
    <dbReference type="NCBI Taxonomy" id="535904"/>
    <lineage>
        <taxon>Bacteria</taxon>
        <taxon>Pseudomonadati</taxon>
        <taxon>Pseudomonadota</taxon>
        <taxon>Alphaproteobacteria</taxon>
        <taxon>Acetobacterales</taxon>
        <taxon>Acetobacteraceae</taxon>
        <taxon>Neoroseomonas</taxon>
    </lineage>
</organism>
<gene>
    <name evidence="3" type="ORF">GWK15_05745</name>
    <name evidence="2" type="ORF">GXW75_09170</name>
</gene>
<dbReference type="Proteomes" id="UP001138708">
    <property type="component" value="Unassembled WGS sequence"/>
</dbReference>